<sequence length="321" mass="35812">MLRRKRAWILGVVILAIGILLLIGSLFSSEIRAFMAIDQSDKQPNIPDPENVVAVKDIAYPTENYDGKLDFYYPEDAEGTLPIVIYIHGGGWIGGDKEAQNPFTMWIASKGYLVVNVNYGLAPEYNFPTQLYQLNDAISFALREAPRYHGDTDQVFVGGGSAGANLAGMVAAMATNPTTESIIGENSALQPDQVRGTLLYNGVLNLEDAQQTGFNNMTTFLWSYTGNKNYTHDPRLRDMSPVFQITKDYPPTFISSGESDKLHPQSVEMADELENSGVEVERMFFDTSHPAAGHEYQRKLYLEEAQYSFDHMINFLQAHSE</sequence>
<dbReference type="InterPro" id="IPR050300">
    <property type="entry name" value="GDXG_lipolytic_enzyme"/>
</dbReference>
<dbReference type="Proteomes" id="UP000027980">
    <property type="component" value="Chromosome"/>
</dbReference>
<dbReference type="PANTHER" id="PTHR48081">
    <property type="entry name" value="AB HYDROLASE SUPERFAMILY PROTEIN C4A8.06C"/>
    <property type="match status" value="1"/>
</dbReference>
<dbReference type="AlphaFoldDB" id="A0A075LNW7"/>
<dbReference type="EMBL" id="CP008876">
    <property type="protein sequence ID" value="AIF67677.1"/>
    <property type="molecule type" value="Genomic_DNA"/>
</dbReference>
<feature type="transmembrane region" description="Helical" evidence="2">
    <location>
        <begin position="7"/>
        <end position="27"/>
    </location>
</feature>
<name>A0A075LNW7_9BACI</name>
<dbReference type="InterPro" id="IPR029058">
    <property type="entry name" value="AB_hydrolase_fold"/>
</dbReference>
<protein>
    <submittedName>
        <fullName evidence="5">Acetyl esterase/lipase</fullName>
    </submittedName>
</protein>
<gene>
    <name evidence="4" type="ORF">GZ22_14210</name>
    <name evidence="5" type="ORF">SAMN04489762_2201</name>
</gene>
<keyword evidence="2" id="KW-0472">Membrane</keyword>
<accession>A0AAX2EGA9</accession>
<keyword evidence="2" id="KW-1133">Transmembrane helix</keyword>
<dbReference type="HOGENOM" id="CLU_012494_0_1_9"/>
<proteinExistence type="predicted"/>
<evidence type="ECO:0000256" key="1">
    <source>
        <dbReference type="ARBA" id="ARBA00022801"/>
    </source>
</evidence>
<dbReference type="Gene3D" id="3.40.50.1820">
    <property type="entry name" value="alpha/beta hydrolase"/>
    <property type="match status" value="1"/>
</dbReference>
<dbReference type="SUPFAM" id="SSF53474">
    <property type="entry name" value="alpha/beta-Hydrolases"/>
    <property type="match status" value="1"/>
</dbReference>
<dbReference type="GO" id="GO:0016787">
    <property type="term" value="F:hydrolase activity"/>
    <property type="evidence" value="ECO:0007669"/>
    <property type="project" value="UniProtKB-KW"/>
</dbReference>
<organism evidence="4 6">
    <name type="scientific">Terribacillus saccharophilus</name>
    <dbReference type="NCBI Taxonomy" id="361277"/>
    <lineage>
        <taxon>Bacteria</taxon>
        <taxon>Bacillati</taxon>
        <taxon>Bacillota</taxon>
        <taxon>Bacilli</taxon>
        <taxon>Bacillales</taxon>
        <taxon>Bacillaceae</taxon>
        <taxon>Terribacillus</taxon>
    </lineage>
</organism>
<evidence type="ECO:0000313" key="4">
    <source>
        <dbReference type="EMBL" id="AIF67677.1"/>
    </source>
</evidence>
<feature type="domain" description="BD-FAE-like" evidence="3">
    <location>
        <begin position="69"/>
        <end position="270"/>
    </location>
</feature>
<dbReference type="EMBL" id="FOCD01000002">
    <property type="protein sequence ID" value="SEN41793.1"/>
    <property type="molecule type" value="Genomic_DNA"/>
</dbReference>
<dbReference type="KEGG" id="tap:GZ22_14210"/>
<dbReference type="RefSeq" id="WP_038563593.1">
    <property type="nucleotide sequence ID" value="NZ_CP008876.1"/>
</dbReference>
<dbReference type="Proteomes" id="UP000199735">
    <property type="component" value="Unassembled WGS sequence"/>
</dbReference>
<reference evidence="5 7" key="2">
    <citation type="submission" date="2016-10" db="EMBL/GenBank/DDBJ databases">
        <authorList>
            <person name="Varghese N."/>
            <person name="Submissions S."/>
        </authorList>
    </citation>
    <scope>NUCLEOTIDE SEQUENCE [LARGE SCALE GENOMIC DNA]</scope>
    <source>
        <strain evidence="5 7">DSM 21619</strain>
    </source>
</reference>
<keyword evidence="1" id="KW-0378">Hydrolase</keyword>
<evidence type="ECO:0000256" key="2">
    <source>
        <dbReference type="SAM" id="Phobius"/>
    </source>
</evidence>
<dbReference type="PANTHER" id="PTHR48081:SF6">
    <property type="entry name" value="PEPTIDASE S9 PROLYL OLIGOPEPTIDASE CATALYTIC DOMAIN-CONTAINING PROTEIN"/>
    <property type="match status" value="1"/>
</dbReference>
<dbReference type="OrthoDB" id="9815425at2"/>
<dbReference type="Pfam" id="PF20434">
    <property type="entry name" value="BD-FAE"/>
    <property type="match status" value="1"/>
</dbReference>
<keyword evidence="2" id="KW-0812">Transmembrane</keyword>
<evidence type="ECO:0000313" key="5">
    <source>
        <dbReference type="EMBL" id="SEN41793.1"/>
    </source>
</evidence>
<evidence type="ECO:0000313" key="6">
    <source>
        <dbReference type="Proteomes" id="UP000027980"/>
    </source>
</evidence>
<evidence type="ECO:0000313" key="7">
    <source>
        <dbReference type="Proteomes" id="UP000199735"/>
    </source>
</evidence>
<dbReference type="GeneID" id="34222954"/>
<dbReference type="InterPro" id="IPR049492">
    <property type="entry name" value="BD-FAE-like_dom"/>
</dbReference>
<reference evidence="4 6" key="1">
    <citation type="submission" date="2014-07" db="EMBL/GenBank/DDBJ databases">
        <title>Complete genome sequence of a moderately halophilic bacterium Terribacillus aidingensis MP602, isolated from Cryptomeria fortunei in Tianmu mountain in China.</title>
        <authorList>
            <person name="Wang Y."/>
            <person name="Lu P."/>
            <person name="Zhang L."/>
        </authorList>
    </citation>
    <scope>NUCLEOTIDE SEQUENCE [LARGE SCALE GENOMIC DNA]</scope>
    <source>
        <strain evidence="4 6">MP602</strain>
    </source>
</reference>
<evidence type="ECO:0000259" key="3">
    <source>
        <dbReference type="Pfam" id="PF20434"/>
    </source>
</evidence>
<accession>A0A075LNW7</accession>